<dbReference type="InterPro" id="IPR036028">
    <property type="entry name" value="SH3-like_dom_sf"/>
</dbReference>
<name>A0A8S2WZF7_9BILA</name>
<dbReference type="EMBL" id="CAJOBJ010073002">
    <property type="protein sequence ID" value="CAF4468771.1"/>
    <property type="molecule type" value="Genomic_DNA"/>
</dbReference>
<dbReference type="PROSITE" id="PS50002">
    <property type="entry name" value="SH3"/>
    <property type="match status" value="1"/>
</dbReference>
<comment type="caution">
    <text evidence="4">The sequence shown here is derived from an EMBL/GenBank/DDBJ whole genome shotgun (WGS) entry which is preliminary data.</text>
</comment>
<sequence>NNNNNKSNVNRCDDRHIKVNEGDELEIIEDDDEHMWKVKNLRSNEIGLIPATLVGAIDGDLPKTNQRQST</sequence>
<feature type="non-terminal residue" evidence="4">
    <location>
        <position position="1"/>
    </location>
</feature>
<reference evidence="4" key="1">
    <citation type="submission" date="2021-02" db="EMBL/GenBank/DDBJ databases">
        <authorList>
            <person name="Nowell W R."/>
        </authorList>
    </citation>
    <scope>NUCLEOTIDE SEQUENCE</scope>
</reference>
<dbReference type="SUPFAM" id="SSF50044">
    <property type="entry name" value="SH3-domain"/>
    <property type="match status" value="1"/>
</dbReference>
<accession>A0A8S2WZF7</accession>
<evidence type="ECO:0000256" key="2">
    <source>
        <dbReference type="PROSITE-ProRule" id="PRU00192"/>
    </source>
</evidence>
<dbReference type="Pfam" id="PF00018">
    <property type="entry name" value="SH3_1"/>
    <property type="match status" value="1"/>
</dbReference>
<evidence type="ECO:0000256" key="1">
    <source>
        <dbReference type="ARBA" id="ARBA00022443"/>
    </source>
</evidence>
<dbReference type="AlphaFoldDB" id="A0A8S2WZF7"/>
<evidence type="ECO:0000313" key="4">
    <source>
        <dbReference type="EMBL" id="CAF4468771.1"/>
    </source>
</evidence>
<feature type="domain" description="SH3" evidence="3">
    <location>
        <begin position="1"/>
        <end position="59"/>
    </location>
</feature>
<protein>
    <recommendedName>
        <fullName evidence="3">SH3 domain-containing protein</fullName>
    </recommendedName>
</protein>
<keyword evidence="1 2" id="KW-0728">SH3 domain</keyword>
<dbReference type="InterPro" id="IPR001452">
    <property type="entry name" value="SH3_domain"/>
</dbReference>
<gene>
    <name evidence="4" type="ORF">GIL414_LOCUS33235</name>
</gene>
<organism evidence="4 5">
    <name type="scientific">Rotaria magnacalcarata</name>
    <dbReference type="NCBI Taxonomy" id="392030"/>
    <lineage>
        <taxon>Eukaryota</taxon>
        <taxon>Metazoa</taxon>
        <taxon>Spiralia</taxon>
        <taxon>Gnathifera</taxon>
        <taxon>Rotifera</taxon>
        <taxon>Eurotatoria</taxon>
        <taxon>Bdelloidea</taxon>
        <taxon>Philodinida</taxon>
        <taxon>Philodinidae</taxon>
        <taxon>Rotaria</taxon>
    </lineage>
</organism>
<evidence type="ECO:0000313" key="5">
    <source>
        <dbReference type="Proteomes" id="UP000681720"/>
    </source>
</evidence>
<feature type="non-terminal residue" evidence="4">
    <location>
        <position position="70"/>
    </location>
</feature>
<dbReference type="Gene3D" id="2.30.30.40">
    <property type="entry name" value="SH3 Domains"/>
    <property type="match status" value="1"/>
</dbReference>
<evidence type="ECO:0000259" key="3">
    <source>
        <dbReference type="PROSITE" id="PS50002"/>
    </source>
</evidence>
<proteinExistence type="predicted"/>
<dbReference type="Proteomes" id="UP000681720">
    <property type="component" value="Unassembled WGS sequence"/>
</dbReference>